<protein>
    <submittedName>
        <fullName evidence="3">Uncharacterized protein</fullName>
    </submittedName>
</protein>
<proteinExistence type="predicted"/>
<gene>
    <name evidence="3" type="ORF">I4641_13885</name>
</gene>
<name>A0A964BSP4_9CYAN</name>
<accession>A0A964BSP4</accession>
<feature type="region of interest" description="Disordered" evidence="2">
    <location>
        <begin position="443"/>
        <end position="468"/>
    </location>
</feature>
<sequence length="651" mass="75613">MTYLEDDSRSITNPNLSNHRSDCSIDPTELEQRNRLCDLLNFHPWDFIEKYPNENWYTVKNYYLSQEKFWYKYTDNEIILGVRFGEYTKYALIDIDINSAVHPYQSFEKLRKLIQALYDLGLNEQITIRSSPTKGIHCYFFFDEPVKSYPLACSMRRVIEEAGLEVKPGQIEIFPNTKQYANAGEGYSLYNGHRLPLQQGSYILDDEDFEPVSDSLDDFIARGSSSAKANDTTIIKQRAAEDYQWFKDKYRGGFARKQHNDWIKNILRRMAEGWTDFGQTNDLLLTIANYGVLKFKLKYQELVQYLLHTATSAPNYALYCQHQHEIEARCRDVAKAARKYWSKYRSKPQRDVTYAQVIEEIEQKAKERKNNKNEARKVNATNKIIATVQAIAEALGELPKNVKQLIELIQQKARSTYGEGISENTLRKEHNLKIWHPSHRTFKTVSNDVTPPLEPENLPQEEETPELADSEILQPQQPTEGNSTERVTPAKVVRKKLKIVKKPKSLETRQGNCYIDPRYTLPYMKGLCVAVWKLYERSIGRIYLAEFMKKTNIELVYQNPHKPSTSSRVRLKKLVEGKRVSSLPEILEFKTLESGTTVVIDRKNYHSSLYSHSTDLILTYVKPLETPGEIWKLGIPVPLRYLSFPEPDPKT</sequence>
<feature type="compositionally biased region" description="Acidic residues" evidence="2">
    <location>
        <begin position="459"/>
        <end position="468"/>
    </location>
</feature>
<keyword evidence="4" id="KW-1185">Reference proteome</keyword>
<dbReference type="Proteomes" id="UP000729733">
    <property type="component" value="Unassembled WGS sequence"/>
</dbReference>
<feature type="coiled-coil region" evidence="1">
    <location>
        <begin position="354"/>
        <end position="381"/>
    </location>
</feature>
<evidence type="ECO:0000256" key="1">
    <source>
        <dbReference type="SAM" id="Coils"/>
    </source>
</evidence>
<keyword evidence="1" id="KW-0175">Coiled coil</keyword>
<evidence type="ECO:0000313" key="4">
    <source>
        <dbReference type="Proteomes" id="UP000729733"/>
    </source>
</evidence>
<evidence type="ECO:0000313" key="3">
    <source>
        <dbReference type="EMBL" id="MCC0178071.1"/>
    </source>
</evidence>
<reference evidence="3" key="1">
    <citation type="journal article" date="2021" name="Antonie Van Leeuwenhoek">
        <title>Draft genome and description of Waterburya agarophytonicola gen. nov. sp. nov. (Pleurocapsales, Cyanobacteria): a seaweed symbiont.</title>
        <authorList>
            <person name="Bonthond G."/>
            <person name="Shalygin S."/>
            <person name="Bayer T."/>
            <person name="Weinberger F."/>
        </authorList>
    </citation>
    <scope>NUCLEOTIDE SEQUENCE</scope>
    <source>
        <strain evidence="3">KI4</strain>
    </source>
</reference>
<dbReference type="RefSeq" id="WP_229641137.1">
    <property type="nucleotide sequence ID" value="NZ_JADWDC010000034.1"/>
</dbReference>
<comment type="caution">
    <text evidence="3">The sequence shown here is derived from an EMBL/GenBank/DDBJ whole genome shotgun (WGS) entry which is preliminary data.</text>
</comment>
<organism evidence="3 4">
    <name type="scientific">Waterburya agarophytonicola KI4</name>
    <dbReference type="NCBI Taxonomy" id="2874699"/>
    <lineage>
        <taxon>Bacteria</taxon>
        <taxon>Bacillati</taxon>
        <taxon>Cyanobacteriota</taxon>
        <taxon>Cyanophyceae</taxon>
        <taxon>Pleurocapsales</taxon>
        <taxon>Hyellaceae</taxon>
        <taxon>Waterburya</taxon>
        <taxon>Waterburya agarophytonicola</taxon>
    </lineage>
</organism>
<dbReference type="AlphaFoldDB" id="A0A964BSP4"/>
<dbReference type="EMBL" id="JADWDC010000034">
    <property type="protein sequence ID" value="MCC0178071.1"/>
    <property type="molecule type" value="Genomic_DNA"/>
</dbReference>
<evidence type="ECO:0000256" key="2">
    <source>
        <dbReference type="SAM" id="MobiDB-lite"/>
    </source>
</evidence>